<dbReference type="PANTHER" id="PTHR33258">
    <property type="entry name" value="TRANSPOSASE INSL FOR INSERTION SEQUENCE ELEMENT IS186A-RELATED"/>
    <property type="match status" value="1"/>
</dbReference>
<dbReference type="GO" id="GO:0004803">
    <property type="term" value="F:transposase activity"/>
    <property type="evidence" value="ECO:0007669"/>
    <property type="project" value="InterPro"/>
</dbReference>
<comment type="caution">
    <text evidence="2">The sequence shown here is derived from an EMBL/GenBank/DDBJ whole genome shotgun (WGS) entry which is preliminary data.</text>
</comment>
<evidence type="ECO:0000259" key="1">
    <source>
        <dbReference type="Pfam" id="PF01609"/>
    </source>
</evidence>
<sequence length="151" mass="17767">MLRDYRVFESFAYHMVNLAQQKRIDKEFDLNGTFYAFDSTTIDLCLSLYDWARFRSTKSGIKVHTQLDIRTEIPTSFTITDAVVHDVNAMDSIAYEPFACYIFDRGYFDLRRLYHINEASSFFVIREKRRPKYEITAGEDVLEGTDNVLQD</sequence>
<dbReference type="InterPro" id="IPR002559">
    <property type="entry name" value="Transposase_11"/>
</dbReference>
<accession>J9FU33</accession>
<proteinExistence type="predicted"/>
<feature type="non-terminal residue" evidence="2">
    <location>
        <position position="151"/>
    </location>
</feature>
<dbReference type="SUPFAM" id="SSF53098">
    <property type="entry name" value="Ribonuclease H-like"/>
    <property type="match status" value="1"/>
</dbReference>
<dbReference type="Pfam" id="PF01609">
    <property type="entry name" value="DDE_Tnp_1"/>
    <property type="match status" value="1"/>
</dbReference>
<protein>
    <submittedName>
        <fullName evidence="2">Transposase IS4 family protein</fullName>
    </submittedName>
</protein>
<gene>
    <name evidence="2" type="ORF">EVA_13407</name>
</gene>
<dbReference type="AlphaFoldDB" id="J9FU33"/>
<dbReference type="GO" id="GO:0006313">
    <property type="term" value="P:DNA transposition"/>
    <property type="evidence" value="ECO:0007669"/>
    <property type="project" value="InterPro"/>
</dbReference>
<dbReference type="EMBL" id="AMCI01004242">
    <property type="protein sequence ID" value="EJW98486.1"/>
    <property type="molecule type" value="Genomic_DNA"/>
</dbReference>
<dbReference type="PANTHER" id="PTHR33258:SF1">
    <property type="entry name" value="TRANSPOSASE INSL FOR INSERTION SEQUENCE ELEMENT IS186A-RELATED"/>
    <property type="match status" value="1"/>
</dbReference>
<dbReference type="GO" id="GO:0003677">
    <property type="term" value="F:DNA binding"/>
    <property type="evidence" value="ECO:0007669"/>
    <property type="project" value="InterPro"/>
</dbReference>
<dbReference type="InterPro" id="IPR012337">
    <property type="entry name" value="RNaseH-like_sf"/>
</dbReference>
<organism evidence="2">
    <name type="scientific">gut metagenome</name>
    <dbReference type="NCBI Taxonomy" id="749906"/>
    <lineage>
        <taxon>unclassified sequences</taxon>
        <taxon>metagenomes</taxon>
        <taxon>organismal metagenomes</taxon>
    </lineage>
</organism>
<evidence type="ECO:0000313" key="2">
    <source>
        <dbReference type="EMBL" id="EJW98486.1"/>
    </source>
</evidence>
<name>J9FU33_9ZZZZ</name>
<reference evidence="2" key="1">
    <citation type="journal article" date="2012" name="PLoS ONE">
        <title>Gene sets for utilization of primary and secondary nutrition supplies in the distal gut of endangered iberian lynx.</title>
        <authorList>
            <person name="Alcaide M."/>
            <person name="Messina E."/>
            <person name="Richter M."/>
            <person name="Bargiela R."/>
            <person name="Peplies J."/>
            <person name="Huws S.A."/>
            <person name="Newbold C.J."/>
            <person name="Golyshin P.N."/>
            <person name="Simon M.A."/>
            <person name="Lopez G."/>
            <person name="Yakimov M.M."/>
            <person name="Ferrer M."/>
        </authorList>
    </citation>
    <scope>NUCLEOTIDE SEQUENCE</scope>
</reference>
<feature type="domain" description="Transposase IS4-like" evidence="1">
    <location>
        <begin position="34"/>
        <end position="136"/>
    </location>
</feature>